<dbReference type="SUPFAM" id="SSF47226">
    <property type="entry name" value="Histidine-containing phosphotransfer domain, HPT domain"/>
    <property type="match status" value="1"/>
</dbReference>
<protein>
    <recommendedName>
        <fullName evidence="2">HPt domain-containing protein</fullName>
    </recommendedName>
</protein>
<dbReference type="InterPro" id="IPR008207">
    <property type="entry name" value="Sig_transdc_His_kin_Hpt_dom"/>
</dbReference>
<dbReference type="Gene3D" id="1.20.120.160">
    <property type="entry name" value="HPT domain"/>
    <property type="match status" value="1"/>
</dbReference>
<dbReference type="OMA" id="SCERIQN"/>
<reference evidence="4" key="1">
    <citation type="submission" date="2014-04" db="EMBL/GenBank/DDBJ databases">
        <title>Evolutionary Origins and Diversification of the Mycorrhizal Mutualists.</title>
        <authorList>
            <consortium name="DOE Joint Genome Institute"/>
            <consortium name="Mycorrhizal Genomics Consortium"/>
            <person name="Kohler A."/>
            <person name="Kuo A."/>
            <person name="Nagy L.G."/>
            <person name="Floudas D."/>
            <person name="Copeland A."/>
            <person name="Barry K.W."/>
            <person name="Cichocki N."/>
            <person name="Veneault-Fourrey C."/>
            <person name="LaButti K."/>
            <person name="Lindquist E.A."/>
            <person name="Lipzen A."/>
            <person name="Lundell T."/>
            <person name="Morin E."/>
            <person name="Murat C."/>
            <person name="Riley R."/>
            <person name="Ohm R."/>
            <person name="Sun H."/>
            <person name="Tunlid A."/>
            <person name="Henrissat B."/>
            <person name="Grigoriev I.V."/>
            <person name="Hibbett D.S."/>
            <person name="Martin F."/>
        </authorList>
    </citation>
    <scope>NUCLEOTIDE SEQUENCE [LARGE SCALE GENOMIC DNA]</scope>
    <source>
        <strain evidence="4">FD-334 SS-4</strain>
    </source>
</reference>
<name>A0A0D2M2S3_HYPSF</name>
<evidence type="ECO:0000256" key="1">
    <source>
        <dbReference type="PROSITE-ProRule" id="PRU00110"/>
    </source>
</evidence>
<dbReference type="GO" id="GO:0009927">
    <property type="term" value="F:histidine phosphotransfer kinase activity"/>
    <property type="evidence" value="ECO:0007669"/>
    <property type="project" value="InterPro"/>
</dbReference>
<evidence type="ECO:0000259" key="2">
    <source>
        <dbReference type="PROSITE" id="PS50894"/>
    </source>
</evidence>
<dbReference type="GO" id="GO:0000160">
    <property type="term" value="P:phosphorelay signal transduction system"/>
    <property type="evidence" value="ECO:0007669"/>
    <property type="project" value="InterPro"/>
</dbReference>
<proteinExistence type="predicted"/>
<dbReference type="CDD" id="cd00088">
    <property type="entry name" value="HPT"/>
    <property type="match status" value="1"/>
</dbReference>
<sequence>MDTFNQILELDEDEDTHDFSQPMVWAYFEQAETTFENMKNSLAKKDLESLSSLGHFLKGSSAALGLSRVQDSCEQIQHLGHLRDEEKNVNLTAAEALAKLKTMVKRVQIQYKEAEIWLKEFFAEED</sequence>
<dbReference type="GO" id="GO:0005634">
    <property type="term" value="C:nucleus"/>
    <property type="evidence" value="ECO:0007669"/>
    <property type="project" value="TreeGrafter"/>
</dbReference>
<dbReference type="OrthoDB" id="1673781at2759"/>
<dbReference type="SMART" id="SM00073">
    <property type="entry name" value="HPT"/>
    <property type="match status" value="1"/>
</dbReference>
<gene>
    <name evidence="3" type="ORF">HYPSUDRAFT_46444</name>
</gene>
<dbReference type="InterPro" id="IPR036641">
    <property type="entry name" value="HPT_dom_sf"/>
</dbReference>
<feature type="domain" description="HPt" evidence="2">
    <location>
        <begin position="16"/>
        <end position="114"/>
    </location>
</feature>
<evidence type="ECO:0000313" key="3">
    <source>
        <dbReference type="EMBL" id="KJA17483.1"/>
    </source>
</evidence>
<dbReference type="Proteomes" id="UP000054270">
    <property type="component" value="Unassembled WGS sequence"/>
</dbReference>
<dbReference type="AlphaFoldDB" id="A0A0D2M2S3"/>
<dbReference type="GO" id="GO:0005737">
    <property type="term" value="C:cytoplasm"/>
    <property type="evidence" value="ECO:0007669"/>
    <property type="project" value="TreeGrafter"/>
</dbReference>
<keyword evidence="4" id="KW-1185">Reference proteome</keyword>
<feature type="modified residue" description="Phosphohistidine" evidence="1">
    <location>
        <position position="55"/>
    </location>
</feature>
<dbReference type="EMBL" id="KN817603">
    <property type="protein sequence ID" value="KJA17483.1"/>
    <property type="molecule type" value="Genomic_DNA"/>
</dbReference>
<accession>A0A0D2M2S3</accession>
<dbReference type="PANTHER" id="PTHR28242:SF52">
    <property type="entry name" value="PHOSPHORELAY INTERMEDIATE PROTEIN YPD1"/>
    <property type="match status" value="1"/>
</dbReference>
<organism evidence="3 4">
    <name type="scientific">Hypholoma sublateritium (strain FD-334 SS-4)</name>
    <dbReference type="NCBI Taxonomy" id="945553"/>
    <lineage>
        <taxon>Eukaryota</taxon>
        <taxon>Fungi</taxon>
        <taxon>Dikarya</taxon>
        <taxon>Basidiomycota</taxon>
        <taxon>Agaricomycotina</taxon>
        <taxon>Agaricomycetes</taxon>
        <taxon>Agaricomycetidae</taxon>
        <taxon>Agaricales</taxon>
        <taxon>Agaricineae</taxon>
        <taxon>Strophariaceae</taxon>
        <taxon>Hypholoma</taxon>
    </lineage>
</organism>
<evidence type="ECO:0000313" key="4">
    <source>
        <dbReference type="Proteomes" id="UP000054270"/>
    </source>
</evidence>
<dbReference type="InterPro" id="IPR045871">
    <property type="entry name" value="AHP1-5/YPD1"/>
</dbReference>
<dbReference type="PANTHER" id="PTHR28242">
    <property type="entry name" value="PHOSPHORELAY INTERMEDIATE PROTEIN YPD1"/>
    <property type="match status" value="1"/>
</dbReference>
<keyword evidence="1" id="KW-0597">Phosphoprotein</keyword>
<dbReference type="Pfam" id="PF01627">
    <property type="entry name" value="Hpt"/>
    <property type="match status" value="1"/>
</dbReference>
<dbReference type="STRING" id="945553.A0A0D2M2S3"/>
<dbReference type="PROSITE" id="PS50894">
    <property type="entry name" value="HPT"/>
    <property type="match status" value="1"/>
</dbReference>
<dbReference type="GO" id="GO:0043424">
    <property type="term" value="F:protein histidine kinase binding"/>
    <property type="evidence" value="ECO:0007669"/>
    <property type="project" value="InterPro"/>
</dbReference>